<dbReference type="InterPro" id="IPR046816">
    <property type="entry name" value="MmeI_Mtase"/>
</dbReference>
<feature type="domain" description="MmeI-like C-terminal" evidence="2">
    <location>
        <begin position="272"/>
        <end position="350"/>
    </location>
</feature>
<dbReference type="Pfam" id="PF20467">
    <property type="entry name" value="MmeI_C"/>
    <property type="match status" value="1"/>
</dbReference>
<dbReference type="Proteomes" id="UP000002077">
    <property type="component" value="Chromosome"/>
</dbReference>
<dbReference type="InterPro" id="IPR046818">
    <property type="entry name" value="MmeI_C"/>
</dbReference>
<keyword evidence="5" id="KW-1185">Reference proteome</keyword>
<dbReference type="EMBL" id="CP001601">
    <property type="protein sequence ID" value="ACP31862.1"/>
    <property type="molecule type" value="Genomic_DNA"/>
</dbReference>
<protein>
    <submittedName>
        <fullName evidence="4">Uncharacterized protein</fullName>
    </submittedName>
</protein>
<evidence type="ECO:0000313" key="4">
    <source>
        <dbReference type="EMBL" id="ACP31862.1"/>
    </source>
</evidence>
<sequence length="366" mass="42109">MFPYFTTAGVEIGFGHSSFKWANNARQNAGVTVIVLGMRRVQKKSKFLFTDGIRKQVSNLNGYLSDAPDVFVRRRTTPITTWLPRMTLGSMPKDGGHLILEADERQKLLANDHASRRWIKRYTGAADFINDTERFCFWIPDSDVEQARLNKLIAQHLDAVSNWRLKSSAQSTRDYAQFPNRFKQMAYKNTDSIIVPRVSAERRQYIPIGYLGPETVIADSANAVYDAKPWLFGLLTSKMHIAWAGAVGGKLKTDYRYGAYLVYNNFPVPELSDPQKQRLTELALRVLDVREYHCDKTLAQLYDPDLMPENLRQAHHEIDMYVDSLYSKRAYETDEERLSDLFAMYEDMVAAEEAAKPKKKTRKQKK</sequence>
<dbReference type="HOGENOM" id="CLU_005831_0_0_11"/>
<dbReference type="eggNOG" id="COG1002">
    <property type="taxonomic scope" value="Bacteria"/>
</dbReference>
<dbReference type="Pfam" id="PF20466">
    <property type="entry name" value="MmeI_TRD"/>
    <property type="match status" value="1"/>
</dbReference>
<evidence type="ECO:0000259" key="3">
    <source>
        <dbReference type="Pfam" id="PF20473"/>
    </source>
</evidence>
<evidence type="ECO:0000259" key="2">
    <source>
        <dbReference type="Pfam" id="PF20467"/>
    </source>
</evidence>
<proteinExistence type="predicted"/>
<evidence type="ECO:0000313" key="5">
    <source>
        <dbReference type="Proteomes" id="UP000002077"/>
    </source>
</evidence>
<dbReference type="KEGG" id="car:cauri_0263"/>
<dbReference type="InterPro" id="IPR046820">
    <property type="entry name" value="MmeI_TRD"/>
</dbReference>
<name>C3PJZ1_CORA7</name>
<feature type="domain" description="MmeI-like DNA-methyltransferase" evidence="3">
    <location>
        <begin position="2"/>
        <end position="49"/>
    </location>
</feature>
<feature type="domain" description="MmeI-like target recognition" evidence="1">
    <location>
        <begin position="66"/>
        <end position="271"/>
    </location>
</feature>
<dbReference type="AlphaFoldDB" id="C3PJZ1"/>
<evidence type="ECO:0000259" key="1">
    <source>
        <dbReference type="Pfam" id="PF20466"/>
    </source>
</evidence>
<organism evidence="4 5">
    <name type="scientific">Corynebacterium aurimucosum (strain ATCC 700975 / DSM 44827 / CIP 107346 / CN-1)</name>
    <name type="common">Corynebacterium nigricans</name>
    <dbReference type="NCBI Taxonomy" id="548476"/>
    <lineage>
        <taxon>Bacteria</taxon>
        <taxon>Bacillati</taxon>
        <taxon>Actinomycetota</taxon>
        <taxon>Actinomycetes</taxon>
        <taxon>Mycobacteriales</taxon>
        <taxon>Corynebacteriaceae</taxon>
        <taxon>Corynebacterium</taxon>
    </lineage>
</organism>
<accession>C3PJZ1</accession>
<gene>
    <name evidence="4" type="ordered locus">cauri_0263</name>
</gene>
<dbReference type="REBASE" id="20764">
    <property type="entry name" value="Cau700975ORF263P"/>
</dbReference>
<reference evidence="4 5" key="1">
    <citation type="journal article" date="2010" name="BMC Genomics">
        <title>Complete genome sequence and lifestyle of black-pigmented Corynebacterium aurimucosum ATCC 700975 (formerly C. nigricans CN-1) isolated from a vaginal swab of a woman with spontaneous abortion.</title>
        <authorList>
            <person name="Trost E."/>
            <person name="Gotker S."/>
            <person name="Schneider J."/>
            <person name="Schneiker-Bekel S."/>
            <person name="Szczepanowski R."/>
            <person name="Tilker A."/>
            <person name="Viehoever P."/>
            <person name="Arnold W."/>
            <person name="Bekel T."/>
            <person name="Blom J."/>
            <person name="Gartemann K.H."/>
            <person name="Linke B."/>
            <person name="Goesmann A."/>
            <person name="Puhler A."/>
            <person name="Shukla S.K."/>
            <person name="Tauch A."/>
        </authorList>
    </citation>
    <scope>NUCLEOTIDE SEQUENCE [LARGE SCALE GENOMIC DNA]</scope>
    <source>
        <strain evidence="5">ATCC 700975 / DSM 44827 / CIP 107346 / CN-1</strain>
    </source>
</reference>
<dbReference type="Pfam" id="PF20473">
    <property type="entry name" value="MmeI_Mtase"/>
    <property type="match status" value="1"/>
</dbReference>
<dbReference type="STRING" id="548476.cauri_0263"/>